<name>A0A4U8TCE6_9HELI</name>
<keyword evidence="5" id="KW-0479">Metal-binding</keyword>
<dbReference type="GO" id="GO:0046872">
    <property type="term" value="F:metal ion binding"/>
    <property type="evidence" value="ECO:0007669"/>
    <property type="project" value="UniProtKB-KW"/>
</dbReference>
<dbReference type="STRING" id="1677920.LS71_06545"/>
<dbReference type="GO" id="GO:0061799">
    <property type="term" value="F:cyclic pyranopterin monophosphate synthase activity"/>
    <property type="evidence" value="ECO:0007669"/>
    <property type="project" value="TreeGrafter"/>
</dbReference>
<dbReference type="NCBIfam" id="TIGR02666">
    <property type="entry name" value="moaA"/>
    <property type="match status" value="1"/>
</dbReference>
<keyword evidence="3" id="KW-0004">4Fe-4S</keyword>
<dbReference type="InterPro" id="IPR006638">
    <property type="entry name" value="Elp3/MiaA/NifB-like_rSAM"/>
</dbReference>
<keyword evidence="4" id="KW-0949">S-adenosyl-L-methionine</keyword>
<dbReference type="SMART" id="SM00729">
    <property type="entry name" value="Elp3"/>
    <property type="match status" value="1"/>
</dbReference>
<dbReference type="InterPro" id="IPR000385">
    <property type="entry name" value="MoaA_NifB_PqqE_Fe-S-bd_CS"/>
</dbReference>
<keyword evidence="11" id="KW-0456">Lyase</keyword>
<dbReference type="RefSeq" id="WP_034355449.1">
    <property type="nucleotide sequence ID" value="NZ_JRPR02000004.1"/>
</dbReference>
<dbReference type="GO" id="GO:0061798">
    <property type="term" value="F:GTP 3',8'-cyclase activity"/>
    <property type="evidence" value="ECO:0007669"/>
    <property type="project" value="UniProtKB-EC"/>
</dbReference>
<dbReference type="PROSITE" id="PS01305">
    <property type="entry name" value="MOAA_NIFB_PQQE"/>
    <property type="match status" value="1"/>
</dbReference>
<dbReference type="EMBL" id="JRPR02000004">
    <property type="protein sequence ID" value="TLD96317.1"/>
    <property type="molecule type" value="Genomic_DNA"/>
</dbReference>
<evidence type="ECO:0000256" key="1">
    <source>
        <dbReference type="ARBA" id="ARBA00001966"/>
    </source>
</evidence>
<feature type="domain" description="Radical SAM core" evidence="13">
    <location>
        <begin position="5"/>
        <end position="226"/>
    </location>
</feature>
<keyword evidence="9" id="KW-0342">GTP-binding</keyword>
<reference evidence="14 15" key="1">
    <citation type="journal article" date="2014" name="Genome Announc.">
        <title>Draft genome sequences of eight enterohepatic helicobacter species isolated from both laboratory and wild rodents.</title>
        <authorList>
            <person name="Sheh A."/>
            <person name="Shen Z."/>
            <person name="Fox J.G."/>
        </authorList>
    </citation>
    <scope>NUCLEOTIDE SEQUENCE [LARGE SCALE GENOMIC DNA]</scope>
    <source>
        <strain evidence="14 15">MIT 09-6949</strain>
    </source>
</reference>
<evidence type="ECO:0000256" key="3">
    <source>
        <dbReference type="ARBA" id="ARBA00022485"/>
    </source>
</evidence>
<evidence type="ECO:0000256" key="6">
    <source>
        <dbReference type="ARBA" id="ARBA00022741"/>
    </source>
</evidence>
<dbReference type="Gene3D" id="3.20.20.70">
    <property type="entry name" value="Aldolase class I"/>
    <property type="match status" value="1"/>
</dbReference>
<dbReference type="PROSITE" id="PS51918">
    <property type="entry name" value="RADICAL_SAM"/>
    <property type="match status" value="1"/>
</dbReference>
<evidence type="ECO:0000256" key="12">
    <source>
        <dbReference type="ARBA" id="ARBA00048697"/>
    </source>
</evidence>
<evidence type="ECO:0000256" key="9">
    <source>
        <dbReference type="ARBA" id="ARBA00023134"/>
    </source>
</evidence>
<gene>
    <name evidence="14" type="primary">moaA</name>
    <name evidence="14" type="ORF">LS71_006230</name>
</gene>
<evidence type="ECO:0000313" key="15">
    <source>
        <dbReference type="Proteomes" id="UP000029733"/>
    </source>
</evidence>
<sequence>MLIDTFERTIDYMRVSVTKQCNFRCQYCMPDTPDDFVDESLLPLPKMLAFIKIAIDNGIKKLRFTGGEPLLRPDLSEFIAQIHAYAPQVELTLTTNAYLLERYASALRQAGLSRINISLDSLKDERIRLISKRDALPQILRGIFKASDLGFKIKLNMVPLKKINDDEIVDMLHFAKMYGFGIRFIEFMENTHAKAGLQGLRSDEMLNIISAAYPVRMVKKDVFGPAKLYEINFDSALDSVTYAPFGFGIISPHEDDFCKSCNRIRLTSDGVICPCLYYQESVNLHKAIMQGDREQMQRLLELSVKNKPEKNQWEKDMCEDLHSSRAFYYTGG</sequence>
<evidence type="ECO:0000256" key="4">
    <source>
        <dbReference type="ARBA" id="ARBA00022691"/>
    </source>
</evidence>
<dbReference type="InterPro" id="IPR040064">
    <property type="entry name" value="MoaA-like"/>
</dbReference>
<comment type="caution">
    <text evidence="14">The sequence shown here is derived from an EMBL/GenBank/DDBJ whole genome shotgun (WGS) entry which is preliminary data.</text>
</comment>
<evidence type="ECO:0000256" key="11">
    <source>
        <dbReference type="ARBA" id="ARBA00023239"/>
    </source>
</evidence>
<dbReference type="SFLD" id="SFLDG01386">
    <property type="entry name" value="main_SPASM_domain-containing"/>
    <property type="match status" value="1"/>
</dbReference>
<keyword evidence="8" id="KW-0411">Iron-sulfur</keyword>
<dbReference type="CDD" id="cd21117">
    <property type="entry name" value="Twitch_MoaA"/>
    <property type="match status" value="1"/>
</dbReference>
<dbReference type="SFLD" id="SFLDS00029">
    <property type="entry name" value="Radical_SAM"/>
    <property type="match status" value="1"/>
</dbReference>
<evidence type="ECO:0000256" key="2">
    <source>
        <dbReference type="ARBA" id="ARBA00012167"/>
    </source>
</evidence>
<keyword evidence="10" id="KW-0501">Molybdenum cofactor biosynthesis</keyword>
<keyword evidence="7" id="KW-0408">Iron</keyword>
<dbReference type="SUPFAM" id="SSF102114">
    <property type="entry name" value="Radical SAM enzymes"/>
    <property type="match status" value="1"/>
</dbReference>
<dbReference type="GO" id="GO:0051539">
    <property type="term" value="F:4 iron, 4 sulfur cluster binding"/>
    <property type="evidence" value="ECO:0007669"/>
    <property type="project" value="UniProtKB-KW"/>
</dbReference>
<evidence type="ECO:0000256" key="7">
    <source>
        <dbReference type="ARBA" id="ARBA00023004"/>
    </source>
</evidence>
<protein>
    <recommendedName>
        <fullName evidence="2">GTP 3',8-cyclase</fullName>
        <ecNumber evidence="2">4.1.99.22</ecNumber>
    </recommendedName>
</protein>
<dbReference type="InterPro" id="IPR007197">
    <property type="entry name" value="rSAM"/>
</dbReference>
<dbReference type="Proteomes" id="UP000029733">
    <property type="component" value="Unassembled WGS sequence"/>
</dbReference>
<dbReference type="SFLD" id="SFLDG01383">
    <property type="entry name" value="cyclic_pyranopterin_phosphate"/>
    <property type="match status" value="1"/>
</dbReference>
<comment type="cofactor">
    <cofactor evidence="1">
        <name>[4Fe-4S] cluster</name>
        <dbReference type="ChEBI" id="CHEBI:49883"/>
    </cofactor>
</comment>
<comment type="catalytic activity">
    <reaction evidence="12">
        <text>GTP + AH2 + S-adenosyl-L-methionine = (8S)-3',8-cyclo-7,8-dihydroguanosine 5'-triphosphate + 5'-deoxyadenosine + L-methionine + A + H(+)</text>
        <dbReference type="Rhea" id="RHEA:49576"/>
        <dbReference type="ChEBI" id="CHEBI:13193"/>
        <dbReference type="ChEBI" id="CHEBI:15378"/>
        <dbReference type="ChEBI" id="CHEBI:17319"/>
        <dbReference type="ChEBI" id="CHEBI:17499"/>
        <dbReference type="ChEBI" id="CHEBI:37565"/>
        <dbReference type="ChEBI" id="CHEBI:57844"/>
        <dbReference type="ChEBI" id="CHEBI:59789"/>
        <dbReference type="ChEBI" id="CHEBI:131766"/>
        <dbReference type="EC" id="4.1.99.22"/>
    </reaction>
</comment>
<evidence type="ECO:0000313" key="14">
    <source>
        <dbReference type="EMBL" id="TLD96317.1"/>
    </source>
</evidence>
<keyword evidence="15" id="KW-1185">Reference proteome</keyword>
<evidence type="ECO:0000256" key="8">
    <source>
        <dbReference type="ARBA" id="ARBA00023014"/>
    </source>
</evidence>
<evidence type="ECO:0000259" key="13">
    <source>
        <dbReference type="PROSITE" id="PS51918"/>
    </source>
</evidence>
<dbReference type="PANTHER" id="PTHR22960:SF0">
    <property type="entry name" value="MOLYBDENUM COFACTOR BIOSYNTHESIS PROTEIN 1"/>
    <property type="match status" value="1"/>
</dbReference>
<evidence type="ECO:0000256" key="10">
    <source>
        <dbReference type="ARBA" id="ARBA00023150"/>
    </source>
</evidence>
<dbReference type="UniPathway" id="UPA00344"/>
<dbReference type="InterPro" id="IPR013785">
    <property type="entry name" value="Aldolase_TIM"/>
</dbReference>
<dbReference type="GO" id="GO:0006777">
    <property type="term" value="P:Mo-molybdopterin cofactor biosynthetic process"/>
    <property type="evidence" value="ECO:0007669"/>
    <property type="project" value="UniProtKB-KW"/>
</dbReference>
<dbReference type="InterPro" id="IPR010505">
    <property type="entry name" value="MoaA_twitch"/>
</dbReference>
<dbReference type="Pfam" id="PF04055">
    <property type="entry name" value="Radical_SAM"/>
    <property type="match status" value="1"/>
</dbReference>
<accession>A0A4U8TCE6</accession>
<evidence type="ECO:0000256" key="5">
    <source>
        <dbReference type="ARBA" id="ARBA00022723"/>
    </source>
</evidence>
<dbReference type="AlphaFoldDB" id="A0A4U8TCE6"/>
<dbReference type="EC" id="4.1.99.22" evidence="2"/>
<dbReference type="InterPro" id="IPR050105">
    <property type="entry name" value="MoCo_biosynth_MoaA/MoaC"/>
</dbReference>
<dbReference type="PANTHER" id="PTHR22960">
    <property type="entry name" value="MOLYBDOPTERIN COFACTOR SYNTHESIS PROTEIN A"/>
    <property type="match status" value="1"/>
</dbReference>
<dbReference type="SFLD" id="SFLDG01067">
    <property type="entry name" value="SPASM/twitch_domain_containing"/>
    <property type="match status" value="1"/>
</dbReference>
<dbReference type="CDD" id="cd01335">
    <property type="entry name" value="Radical_SAM"/>
    <property type="match status" value="1"/>
</dbReference>
<dbReference type="GO" id="GO:0005525">
    <property type="term" value="F:GTP binding"/>
    <property type="evidence" value="ECO:0007669"/>
    <property type="project" value="UniProtKB-KW"/>
</dbReference>
<proteinExistence type="predicted"/>
<organism evidence="14 15">
    <name type="scientific">Helicobacter jaachi</name>
    <dbReference type="NCBI Taxonomy" id="1677920"/>
    <lineage>
        <taxon>Bacteria</taxon>
        <taxon>Pseudomonadati</taxon>
        <taxon>Campylobacterota</taxon>
        <taxon>Epsilonproteobacteria</taxon>
        <taxon>Campylobacterales</taxon>
        <taxon>Helicobacteraceae</taxon>
        <taxon>Helicobacter</taxon>
    </lineage>
</organism>
<dbReference type="Pfam" id="PF06463">
    <property type="entry name" value="Mob_synth_C"/>
    <property type="match status" value="1"/>
</dbReference>
<dbReference type="InterPro" id="IPR058240">
    <property type="entry name" value="rSAM_sf"/>
</dbReference>
<dbReference type="InterPro" id="IPR013483">
    <property type="entry name" value="MoaA"/>
</dbReference>
<keyword evidence="6" id="KW-0547">Nucleotide-binding</keyword>
<dbReference type="OrthoDB" id="9763993at2"/>